<name>A0ABW7SIV2_9ACTN</name>
<dbReference type="Gene3D" id="1.10.10.10">
    <property type="entry name" value="Winged helix-like DNA-binding domain superfamily/Winged helix DNA-binding domain"/>
    <property type="match status" value="1"/>
</dbReference>
<feature type="domain" description="HTH luxR-type" evidence="4">
    <location>
        <begin position="332"/>
        <end position="397"/>
    </location>
</feature>
<dbReference type="InterPro" id="IPR036388">
    <property type="entry name" value="WH-like_DNA-bd_sf"/>
</dbReference>
<dbReference type="Proteomes" id="UP001611075">
    <property type="component" value="Unassembled WGS sequence"/>
</dbReference>
<gene>
    <name evidence="5" type="ORF">ACH4OY_13085</name>
</gene>
<dbReference type="EMBL" id="JBIRPU010000007">
    <property type="protein sequence ID" value="MFI0793608.1"/>
    <property type="molecule type" value="Genomic_DNA"/>
</dbReference>
<proteinExistence type="predicted"/>
<dbReference type="RefSeq" id="WP_396679193.1">
    <property type="nucleotide sequence ID" value="NZ_JBIRPU010000007.1"/>
</dbReference>
<evidence type="ECO:0000256" key="1">
    <source>
        <dbReference type="ARBA" id="ARBA00023015"/>
    </source>
</evidence>
<dbReference type="Pfam" id="PF00196">
    <property type="entry name" value="GerE"/>
    <property type="match status" value="1"/>
</dbReference>
<evidence type="ECO:0000313" key="6">
    <source>
        <dbReference type="Proteomes" id="UP001611075"/>
    </source>
</evidence>
<keyword evidence="2" id="KW-0238">DNA-binding</keyword>
<evidence type="ECO:0000256" key="3">
    <source>
        <dbReference type="ARBA" id="ARBA00023163"/>
    </source>
</evidence>
<dbReference type="PANTHER" id="PTHR44688">
    <property type="entry name" value="DNA-BINDING TRANSCRIPTIONAL ACTIVATOR DEVR_DOSR"/>
    <property type="match status" value="1"/>
</dbReference>
<evidence type="ECO:0000256" key="2">
    <source>
        <dbReference type="ARBA" id="ARBA00023125"/>
    </source>
</evidence>
<dbReference type="SMART" id="SM00421">
    <property type="entry name" value="HTH_LUXR"/>
    <property type="match status" value="1"/>
</dbReference>
<keyword evidence="1" id="KW-0805">Transcription regulation</keyword>
<dbReference type="InterPro" id="IPR016032">
    <property type="entry name" value="Sig_transdc_resp-reg_C-effctor"/>
</dbReference>
<dbReference type="PRINTS" id="PR00038">
    <property type="entry name" value="HTHLUXR"/>
</dbReference>
<evidence type="ECO:0000313" key="5">
    <source>
        <dbReference type="EMBL" id="MFI0793608.1"/>
    </source>
</evidence>
<reference evidence="5 6" key="1">
    <citation type="submission" date="2024-10" db="EMBL/GenBank/DDBJ databases">
        <title>The Natural Products Discovery Center: Release of the First 8490 Sequenced Strains for Exploring Actinobacteria Biosynthetic Diversity.</title>
        <authorList>
            <person name="Kalkreuter E."/>
            <person name="Kautsar S.A."/>
            <person name="Yang D."/>
            <person name="Bader C.D."/>
            <person name="Teijaro C.N."/>
            <person name="Fluegel L."/>
            <person name="Davis C.M."/>
            <person name="Simpson J.R."/>
            <person name="Lauterbach L."/>
            <person name="Steele A.D."/>
            <person name="Gui C."/>
            <person name="Meng S."/>
            <person name="Li G."/>
            <person name="Viehrig K."/>
            <person name="Ye F."/>
            <person name="Su P."/>
            <person name="Kiefer A.F."/>
            <person name="Nichols A."/>
            <person name="Cepeda A.J."/>
            <person name="Yan W."/>
            <person name="Fan B."/>
            <person name="Jiang Y."/>
            <person name="Adhikari A."/>
            <person name="Zheng C.-J."/>
            <person name="Schuster L."/>
            <person name="Cowan T.M."/>
            <person name="Smanski M.J."/>
            <person name="Chevrette M.G."/>
            <person name="De Carvalho L.P.S."/>
            <person name="Shen B."/>
        </authorList>
    </citation>
    <scope>NUCLEOTIDE SEQUENCE [LARGE SCALE GENOMIC DNA]</scope>
    <source>
        <strain evidence="5 6">NPDC021253</strain>
    </source>
</reference>
<keyword evidence="6" id="KW-1185">Reference proteome</keyword>
<organism evidence="5 6">
    <name type="scientific">Micromonospora rubida</name>
    <dbReference type="NCBI Taxonomy" id="2697657"/>
    <lineage>
        <taxon>Bacteria</taxon>
        <taxon>Bacillati</taxon>
        <taxon>Actinomycetota</taxon>
        <taxon>Actinomycetes</taxon>
        <taxon>Micromonosporales</taxon>
        <taxon>Micromonosporaceae</taxon>
        <taxon>Micromonospora</taxon>
    </lineage>
</organism>
<evidence type="ECO:0000259" key="4">
    <source>
        <dbReference type="PROSITE" id="PS50043"/>
    </source>
</evidence>
<keyword evidence="3" id="KW-0804">Transcription</keyword>
<dbReference type="InterPro" id="IPR000792">
    <property type="entry name" value="Tscrpt_reg_LuxR_C"/>
</dbReference>
<accession>A0ABW7SIV2</accession>
<dbReference type="PROSITE" id="PS50043">
    <property type="entry name" value="HTH_LUXR_2"/>
    <property type="match status" value="1"/>
</dbReference>
<dbReference type="SUPFAM" id="SSF46894">
    <property type="entry name" value="C-terminal effector domain of the bipartite response regulators"/>
    <property type="match status" value="1"/>
</dbReference>
<sequence>MLAQARASWRSGDLGLGLSYTEAATLTSCDRCGEPCSLHARLQQALLYTLIRRTGAAQQIIDEVRASPALIEHRKSAAIATLVEAKIKLANGDIAGAASQSKIGMQLANEAHQTTWTPLGNAILATTALRCGDLLKSIHHANQLKEDAVFGREIVPTGQAMWIVIQIAEAEKGPEQAASLAGKVFESEAAVCSLLADEPAAIPWLVRLLIGQGQTDLAGCGVQLSERVATENPEIPELRAATAHAAGLLARDVEEIRLAAEAHTDPWARALAIEDIGLVLAEGNEENPKAVKNLDLAMRSFAEMGSLRDSSRVRSKLRGLKSNPEPQARFWPSSGIRGLTDTEYAVARLVSIGLTNGQAAAQMFLSRHTVAFHLRKIFQKIGVKSRLELAVMWNELADGMPGDSGSPSCPS</sequence>
<comment type="caution">
    <text evidence="5">The sequence shown here is derived from an EMBL/GenBank/DDBJ whole genome shotgun (WGS) entry which is preliminary data.</text>
</comment>
<protein>
    <submittedName>
        <fullName evidence="5">LuxR C-terminal-related transcriptional regulator</fullName>
    </submittedName>
</protein>
<dbReference type="CDD" id="cd06170">
    <property type="entry name" value="LuxR_C_like"/>
    <property type="match status" value="1"/>
</dbReference>
<dbReference type="PANTHER" id="PTHR44688:SF16">
    <property type="entry name" value="DNA-BINDING TRANSCRIPTIONAL ACTIVATOR DEVR_DOSR"/>
    <property type="match status" value="1"/>
</dbReference>